<comment type="caution">
    <text evidence="3">The sequence shown here is derived from an EMBL/GenBank/DDBJ whole genome shotgun (WGS) entry which is preliminary data.</text>
</comment>
<feature type="region of interest" description="Disordered" evidence="1">
    <location>
        <begin position="296"/>
        <end position="409"/>
    </location>
</feature>
<dbReference type="EMBL" id="JAJOZR010000007">
    <property type="protein sequence ID" value="MCD7109878.1"/>
    <property type="molecule type" value="Genomic_DNA"/>
</dbReference>
<keyword evidence="4" id="KW-1185">Reference proteome</keyword>
<evidence type="ECO:0000256" key="2">
    <source>
        <dbReference type="SAM" id="SignalP"/>
    </source>
</evidence>
<proteinExistence type="predicted"/>
<feature type="compositionally biased region" description="Polar residues" evidence="1">
    <location>
        <begin position="298"/>
        <end position="308"/>
    </location>
</feature>
<dbReference type="InterPro" id="IPR021293">
    <property type="entry name" value="DUF2865"/>
</dbReference>
<sequence length="409" mass="43116">MAALLAPLLCLSAGAEASPLCDRLFARLADLPETLSNDSGDRGYDDTRQRNFTGAITRQNLELRSARSQQRTLGCSTDSVTVINGNNEEACADLDNRIAAISEDLAELKARRAEEIAGSDDDAARRRVLVALQANRCEAIDSDLVSASVSGPDASEPRRFRNIIADLPPIGSEETSLRGPSDGPVSEPPISDLSVPNLHLLTQDGPLRTMCVRTCDGSFFPISANATPEDFERDAQACSARCPGATTELYYHPLTGETQDMISASTGSPYTDLPTAFAYKSGSAATRSQCGCRIPSPSAATNPGSGFSTLPADAPTPRMSTPSDKAVVTITTKPQPATAAPTAPEPAAAKALLPSTAPVETPSPAVNERPYDPKANRVRQVGPAFLPAEESAIDLRHPAGPGYQQQQTN</sequence>
<reference evidence="3" key="1">
    <citation type="submission" date="2021-12" db="EMBL/GenBank/DDBJ databases">
        <authorList>
            <person name="Li Y."/>
        </authorList>
    </citation>
    <scope>NUCLEOTIDE SEQUENCE</scope>
    <source>
        <strain evidence="3">DKSPLA3</strain>
    </source>
</reference>
<feature type="compositionally biased region" description="Low complexity" evidence="1">
    <location>
        <begin position="329"/>
        <end position="351"/>
    </location>
</feature>
<dbReference type="Pfam" id="PF11064">
    <property type="entry name" value="DUF2865"/>
    <property type="match status" value="1"/>
</dbReference>
<gene>
    <name evidence="3" type="ORF">LRX75_12610</name>
</gene>
<accession>A0A9X1NV41</accession>
<organism evidence="3 4">
    <name type="scientific">Rhizobium quercicola</name>
    <dbReference type="NCBI Taxonomy" id="2901226"/>
    <lineage>
        <taxon>Bacteria</taxon>
        <taxon>Pseudomonadati</taxon>
        <taxon>Pseudomonadota</taxon>
        <taxon>Alphaproteobacteria</taxon>
        <taxon>Hyphomicrobiales</taxon>
        <taxon>Rhizobiaceae</taxon>
        <taxon>Rhizobium/Agrobacterium group</taxon>
        <taxon>Rhizobium</taxon>
    </lineage>
</organism>
<evidence type="ECO:0000313" key="4">
    <source>
        <dbReference type="Proteomes" id="UP001139089"/>
    </source>
</evidence>
<dbReference type="AlphaFoldDB" id="A0A9X1NV41"/>
<evidence type="ECO:0000256" key="1">
    <source>
        <dbReference type="SAM" id="MobiDB-lite"/>
    </source>
</evidence>
<feature type="region of interest" description="Disordered" evidence="1">
    <location>
        <begin position="170"/>
        <end position="191"/>
    </location>
</feature>
<protein>
    <submittedName>
        <fullName evidence="3">DUF2865 domain-containing protein</fullName>
    </submittedName>
</protein>
<evidence type="ECO:0000313" key="3">
    <source>
        <dbReference type="EMBL" id="MCD7109878.1"/>
    </source>
</evidence>
<dbReference type="RefSeq" id="WP_231814853.1">
    <property type="nucleotide sequence ID" value="NZ_JAJOZR010000007.1"/>
</dbReference>
<name>A0A9X1NV41_9HYPH</name>
<keyword evidence="2" id="KW-0732">Signal</keyword>
<feature type="signal peptide" evidence="2">
    <location>
        <begin position="1"/>
        <end position="17"/>
    </location>
</feature>
<feature type="chain" id="PRO_5040892785" evidence="2">
    <location>
        <begin position="18"/>
        <end position="409"/>
    </location>
</feature>
<dbReference type="Proteomes" id="UP001139089">
    <property type="component" value="Unassembled WGS sequence"/>
</dbReference>